<dbReference type="GO" id="GO:0005737">
    <property type="term" value="C:cytoplasm"/>
    <property type="evidence" value="ECO:0007669"/>
    <property type="project" value="TreeGrafter"/>
</dbReference>
<dbReference type="WBParaSite" id="NBR_0000989801-mRNA-1">
    <property type="protein sequence ID" value="NBR_0000989801-mRNA-1"/>
    <property type="gene ID" value="NBR_0000989801"/>
</dbReference>
<dbReference type="AlphaFoldDB" id="A0A0N4Y2F9"/>
<reference evidence="5" key="1">
    <citation type="submission" date="2017-02" db="UniProtKB">
        <authorList>
            <consortium name="WormBaseParasite"/>
        </authorList>
    </citation>
    <scope>IDENTIFICATION</scope>
</reference>
<dbReference type="InterPro" id="IPR015422">
    <property type="entry name" value="PyrdxlP-dep_Trfase_small"/>
</dbReference>
<organism evidence="5">
    <name type="scientific">Nippostrongylus brasiliensis</name>
    <name type="common">Rat hookworm</name>
    <dbReference type="NCBI Taxonomy" id="27835"/>
    <lineage>
        <taxon>Eukaryota</taxon>
        <taxon>Metazoa</taxon>
        <taxon>Ecdysozoa</taxon>
        <taxon>Nematoda</taxon>
        <taxon>Chromadorea</taxon>
        <taxon>Rhabditida</taxon>
        <taxon>Rhabditina</taxon>
        <taxon>Rhabditomorpha</taxon>
        <taxon>Strongyloidea</taxon>
        <taxon>Heligmosomidae</taxon>
        <taxon>Nippostrongylus</taxon>
    </lineage>
</organism>
<accession>A0A0N4Y2F9</accession>
<dbReference type="GO" id="GO:0004058">
    <property type="term" value="F:aromatic-L-amino-acid decarboxylase activity"/>
    <property type="evidence" value="ECO:0007669"/>
    <property type="project" value="TreeGrafter"/>
</dbReference>
<evidence type="ECO:0000313" key="3">
    <source>
        <dbReference type="EMBL" id="VDL73488.1"/>
    </source>
</evidence>
<gene>
    <name evidence="3" type="ORF">NBR_LOCUS9899</name>
</gene>
<dbReference type="PANTHER" id="PTHR11999:SF167">
    <property type="entry name" value="AROMATIC-L-AMINO-ACID DECARBOXYLASE"/>
    <property type="match status" value="1"/>
</dbReference>
<protein>
    <submittedName>
        <fullName evidence="5">Beta_elim_lyase domain-containing protein</fullName>
    </submittedName>
</protein>
<proteinExistence type="predicted"/>
<dbReference type="SUPFAM" id="SSF53383">
    <property type="entry name" value="PLP-dependent transferases"/>
    <property type="match status" value="1"/>
</dbReference>
<dbReference type="GO" id="GO:0006584">
    <property type="term" value="P:catecholamine metabolic process"/>
    <property type="evidence" value="ECO:0007669"/>
    <property type="project" value="TreeGrafter"/>
</dbReference>
<dbReference type="InterPro" id="IPR015424">
    <property type="entry name" value="PyrdxlP-dep_Trfase"/>
</dbReference>
<dbReference type="Proteomes" id="UP000271162">
    <property type="component" value="Unassembled WGS sequence"/>
</dbReference>
<comment type="subunit">
    <text evidence="1">Homodimer.</text>
</comment>
<dbReference type="OMA" id="CEFESCH"/>
<evidence type="ECO:0000313" key="4">
    <source>
        <dbReference type="Proteomes" id="UP000271162"/>
    </source>
</evidence>
<dbReference type="GO" id="GO:0042427">
    <property type="term" value="P:serotonin biosynthetic process"/>
    <property type="evidence" value="ECO:0007669"/>
    <property type="project" value="TreeGrafter"/>
</dbReference>
<sequence length="112" mass="12887">MRQVDLKCEFESCHPDYADLQNKQAVLFAKLIADDDDFELFVPQHLGLSTNQENETLCNAINDDRRIHLVPSKVHGTFFLRLAVCSQLTTDEDVKFAFNVCKELIQKQRSTL</sequence>
<keyword evidence="2" id="KW-0456">Lyase</keyword>
<evidence type="ECO:0000256" key="2">
    <source>
        <dbReference type="ARBA" id="ARBA00022793"/>
    </source>
</evidence>
<dbReference type="Gene3D" id="3.90.1150.10">
    <property type="entry name" value="Aspartate Aminotransferase, domain 1"/>
    <property type="match status" value="1"/>
</dbReference>
<dbReference type="EMBL" id="UYSL01020219">
    <property type="protein sequence ID" value="VDL73488.1"/>
    <property type="molecule type" value="Genomic_DNA"/>
</dbReference>
<dbReference type="STRING" id="27835.A0A0N4Y2F9"/>
<dbReference type="PANTHER" id="PTHR11999">
    <property type="entry name" value="GROUP II PYRIDOXAL-5-PHOSPHATE DECARBOXYLASE"/>
    <property type="match status" value="1"/>
</dbReference>
<keyword evidence="4" id="KW-1185">Reference proteome</keyword>
<keyword evidence="2" id="KW-0210">Decarboxylase</keyword>
<evidence type="ECO:0000313" key="5">
    <source>
        <dbReference type="WBParaSite" id="NBR_0000989801-mRNA-1"/>
    </source>
</evidence>
<name>A0A0N4Y2F9_NIPBR</name>
<dbReference type="InterPro" id="IPR010977">
    <property type="entry name" value="Aromatic_deC"/>
</dbReference>
<reference evidence="3 4" key="2">
    <citation type="submission" date="2018-11" db="EMBL/GenBank/DDBJ databases">
        <authorList>
            <consortium name="Pathogen Informatics"/>
        </authorList>
    </citation>
    <scope>NUCLEOTIDE SEQUENCE [LARGE SCALE GENOMIC DNA]</scope>
</reference>
<evidence type="ECO:0000256" key="1">
    <source>
        <dbReference type="ARBA" id="ARBA00011738"/>
    </source>
</evidence>